<sequence length="56" mass="6512">MGAIVGREARKEAREIDLADGGLQDAFYPWVQMIQWSCEELKKEAVFRWNLSVIKE</sequence>
<dbReference type="GeneID" id="25254131"/>
<organism evidence="1 2">
    <name type="scientific">Eimeria tenella</name>
    <name type="common">Coccidian parasite</name>
    <dbReference type="NCBI Taxonomy" id="5802"/>
    <lineage>
        <taxon>Eukaryota</taxon>
        <taxon>Sar</taxon>
        <taxon>Alveolata</taxon>
        <taxon>Apicomplexa</taxon>
        <taxon>Conoidasida</taxon>
        <taxon>Coccidia</taxon>
        <taxon>Eucoccidiorida</taxon>
        <taxon>Eimeriorina</taxon>
        <taxon>Eimeriidae</taxon>
        <taxon>Eimeria</taxon>
    </lineage>
</organism>
<feature type="non-terminal residue" evidence="1">
    <location>
        <position position="56"/>
    </location>
</feature>
<reference evidence="1" key="1">
    <citation type="submission" date="2013-10" db="EMBL/GenBank/DDBJ databases">
        <title>Genomic analysis of the causative agents of coccidiosis in chickens.</title>
        <authorList>
            <person name="Reid A.J."/>
            <person name="Blake D."/>
            <person name="Billington K."/>
            <person name="Browne H."/>
            <person name="Dunn M."/>
            <person name="Hung S."/>
            <person name="Kawahara F."/>
            <person name="Miranda-Saavedra D."/>
            <person name="Mourier T."/>
            <person name="Nagra H."/>
            <person name="Otto T.D."/>
            <person name="Rawlings N."/>
            <person name="Sanchez A."/>
            <person name="Sanders M."/>
            <person name="Subramaniam C."/>
            <person name="Tay Y."/>
            <person name="Dear P."/>
            <person name="Doerig C."/>
            <person name="Gruber A."/>
            <person name="Parkinson J."/>
            <person name="Shirley M."/>
            <person name="Wan K.L."/>
            <person name="Berriman M."/>
            <person name="Tomley F."/>
            <person name="Pain A."/>
        </authorList>
    </citation>
    <scope>NUCLEOTIDE SEQUENCE [LARGE SCALE GENOMIC DNA]</scope>
    <source>
        <strain evidence="1">Houghton</strain>
    </source>
</reference>
<evidence type="ECO:0000313" key="2">
    <source>
        <dbReference type="Proteomes" id="UP000030747"/>
    </source>
</evidence>
<dbReference type="AlphaFoldDB" id="U6L5G6"/>
<dbReference type="Proteomes" id="UP000030747">
    <property type="component" value="Unassembled WGS sequence"/>
</dbReference>
<keyword evidence="2" id="KW-1185">Reference proteome</keyword>
<name>U6L5G6_EIMTE</name>
<proteinExistence type="predicted"/>
<evidence type="ECO:0000313" key="1">
    <source>
        <dbReference type="EMBL" id="CDJ43854.1"/>
    </source>
</evidence>
<reference evidence="1" key="2">
    <citation type="submission" date="2013-10" db="EMBL/GenBank/DDBJ databases">
        <authorList>
            <person name="Aslett M."/>
        </authorList>
    </citation>
    <scope>NUCLEOTIDE SEQUENCE [LARGE SCALE GENOMIC DNA]</scope>
    <source>
        <strain evidence="1">Houghton</strain>
    </source>
</reference>
<dbReference type="VEuPathDB" id="ToxoDB:ETH_00025105"/>
<accession>U6L5G6</accession>
<dbReference type="OrthoDB" id="47923at2759"/>
<protein>
    <submittedName>
        <fullName evidence="1">Uncharacterized protein</fullName>
    </submittedName>
</protein>
<dbReference type="RefSeq" id="XP_013234603.1">
    <property type="nucleotide sequence ID" value="XM_013379149.1"/>
</dbReference>
<gene>
    <name evidence="1" type="ORF">ETH_00025105</name>
</gene>
<dbReference type="EMBL" id="HG676253">
    <property type="protein sequence ID" value="CDJ43854.1"/>
    <property type="molecule type" value="Genomic_DNA"/>
</dbReference>
<dbReference type="VEuPathDB" id="ToxoDB:ETH2_1372300"/>